<dbReference type="InterPro" id="IPR013766">
    <property type="entry name" value="Thioredoxin_domain"/>
</dbReference>
<evidence type="ECO:0000259" key="1">
    <source>
        <dbReference type="Pfam" id="PF00085"/>
    </source>
</evidence>
<protein>
    <submittedName>
        <fullName evidence="2">Thioredoxin domain protein</fullName>
    </submittedName>
</protein>
<proteinExistence type="predicted"/>
<sequence length="110" mass="12250">MERHLSSSAAEPTRAEIESLQEPLFIEFGASWCGHCIAAQPLIASALGDHPRTRRIKIEDGPGRRLGRSFGVKLWPTLVFMRRGQEVARLIRPTDRSAIAQALTQIDDES</sequence>
<dbReference type="InterPro" id="IPR036249">
    <property type="entry name" value="Thioredoxin-like_sf"/>
</dbReference>
<keyword evidence="3" id="KW-1185">Reference proteome</keyword>
<dbReference type="CDD" id="cd02947">
    <property type="entry name" value="TRX_family"/>
    <property type="match status" value="1"/>
</dbReference>
<reference evidence="2 3" key="1">
    <citation type="submission" date="2016-06" db="EMBL/GenBank/DDBJ databases">
        <authorList>
            <person name="Kjaerup R.B."/>
            <person name="Dalgaard T.S."/>
            <person name="Juul-Madsen H.R."/>
        </authorList>
    </citation>
    <scope>NUCLEOTIDE SEQUENCE [LARGE SCALE GENOMIC DNA]</scope>
    <source>
        <strain evidence="2">2</strain>
    </source>
</reference>
<feature type="domain" description="Thioredoxin" evidence="1">
    <location>
        <begin position="15"/>
        <end position="104"/>
    </location>
</feature>
<accession>A0A1A8XG09</accession>
<dbReference type="Pfam" id="PF00085">
    <property type="entry name" value="Thioredoxin"/>
    <property type="match status" value="1"/>
</dbReference>
<dbReference type="EMBL" id="FLQY01000027">
    <property type="protein sequence ID" value="SBT04114.1"/>
    <property type="molecule type" value="Genomic_DNA"/>
</dbReference>
<name>A0A1A8XG09_9RHOO</name>
<evidence type="ECO:0000313" key="3">
    <source>
        <dbReference type="Proteomes" id="UP000199600"/>
    </source>
</evidence>
<dbReference type="AlphaFoldDB" id="A0A1A8XG09"/>
<evidence type="ECO:0000313" key="2">
    <source>
        <dbReference type="EMBL" id="SBT04114.1"/>
    </source>
</evidence>
<dbReference type="Proteomes" id="UP000199600">
    <property type="component" value="Unassembled WGS sequence"/>
</dbReference>
<gene>
    <name evidence="2" type="ORF">PROAA_1220004</name>
</gene>
<dbReference type="RefSeq" id="WP_186409666.1">
    <property type="nucleotide sequence ID" value="NZ_FLQY01000027.1"/>
</dbReference>
<organism evidence="2 3">
    <name type="scientific">Candidatus Propionivibrio aalborgensis</name>
    <dbReference type="NCBI Taxonomy" id="1860101"/>
    <lineage>
        <taxon>Bacteria</taxon>
        <taxon>Pseudomonadati</taxon>
        <taxon>Pseudomonadota</taxon>
        <taxon>Betaproteobacteria</taxon>
        <taxon>Rhodocyclales</taxon>
        <taxon>Rhodocyclaceae</taxon>
        <taxon>Propionivibrio</taxon>
    </lineage>
</organism>
<dbReference type="SUPFAM" id="SSF52833">
    <property type="entry name" value="Thioredoxin-like"/>
    <property type="match status" value="1"/>
</dbReference>
<dbReference type="Gene3D" id="3.40.30.10">
    <property type="entry name" value="Glutaredoxin"/>
    <property type="match status" value="1"/>
</dbReference>